<keyword evidence="3" id="KW-0238">DNA-binding</keyword>
<dbReference type="InterPro" id="IPR036397">
    <property type="entry name" value="RNaseH_sf"/>
</dbReference>
<sequence length="312" mass="36034">MSNTTASTTEQSENVRCKYCMSYKVVKDGKVHGQQVYRCRNCSHRFYNNGQPSKMKVKKHVIVAALNLYFDGLSVRKVQNQLAQLMGEKVDSSTIYRWIVKYSALVSKFCEEKMNPETSGKWHEDETMIKCEGRNVWFWEMIDEETKFLVGSHLGGERTIEETMKIFESANRITKERPKVIFVDGSNSYDRAFNKVYYSRYKANRVELVKRVGIQARTTNNVVERVHGTLKDRLRPMRGLKNEKASKILLDGYVVNYNYVRKHQTIKKTPAQAAGIQITNGWSELIDKATQDQALEHGGERKPEEQVVEVKA</sequence>
<dbReference type="GO" id="GO:0006310">
    <property type="term" value="P:DNA recombination"/>
    <property type="evidence" value="ECO:0007669"/>
    <property type="project" value="UniProtKB-KW"/>
</dbReference>
<dbReference type="InterPro" id="IPR052183">
    <property type="entry name" value="IS_Transposase"/>
</dbReference>
<gene>
    <name evidence="6" type="ORF">NVIE_022650</name>
</gene>
<dbReference type="Gene3D" id="3.30.420.10">
    <property type="entry name" value="Ribonuclease H-like superfamily/Ribonuclease H"/>
    <property type="match status" value="1"/>
</dbReference>
<dbReference type="AlphaFoldDB" id="A0A060HTV5"/>
<evidence type="ECO:0000256" key="4">
    <source>
        <dbReference type="ARBA" id="ARBA00023172"/>
    </source>
</evidence>
<protein>
    <submittedName>
        <fullName evidence="6">Putative Integrase family protein</fullName>
    </submittedName>
</protein>
<proteinExistence type="predicted"/>
<evidence type="ECO:0000256" key="2">
    <source>
        <dbReference type="ARBA" id="ARBA00022578"/>
    </source>
</evidence>
<dbReference type="EMBL" id="CP007536">
    <property type="protein sequence ID" value="AIC16527.1"/>
    <property type="molecule type" value="Genomic_DNA"/>
</dbReference>
<dbReference type="GO" id="GO:0032196">
    <property type="term" value="P:transposition"/>
    <property type="evidence" value="ECO:0007669"/>
    <property type="project" value="UniProtKB-KW"/>
</dbReference>
<evidence type="ECO:0000256" key="3">
    <source>
        <dbReference type="ARBA" id="ARBA00023125"/>
    </source>
</evidence>
<dbReference type="PANTHER" id="PTHR35528">
    <property type="entry name" value="BLL1675 PROTEIN"/>
    <property type="match status" value="1"/>
</dbReference>
<dbReference type="InterPro" id="IPR047930">
    <property type="entry name" value="Transpos_IS6"/>
</dbReference>
<dbReference type="NCBIfam" id="NF033587">
    <property type="entry name" value="transpos_IS6"/>
    <property type="match status" value="1"/>
</dbReference>
<reference evidence="6 7" key="1">
    <citation type="journal article" date="2014" name="Int. J. Syst. Evol. Microbiol.">
        <title>Nitrososphaera viennensis gen. nov., sp. nov., an aerobic and mesophilic, ammonia-oxidizing archaeon from soil and a member of the archaeal phylum Thaumarchaeota.</title>
        <authorList>
            <person name="Stieglmeier M."/>
            <person name="Klingl A."/>
            <person name="Alves R.J."/>
            <person name="Rittmann S.K."/>
            <person name="Melcher M."/>
            <person name="Leisch N."/>
            <person name="Schleper C."/>
        </authorList>
    </citation>
    <scope>NUCLEOTIDE SEQUENCE [LARGE SCALE GENOMIC DNA]</scope>
    <source>
        <strain evidence="6">EN76</strain>
    </source>
</reference>
<dbReference type="Pfam" id="PF13610">
    <property type="entry name" value="DDE_Tnp_IS240"/>
    <property type="match status" value="1"/>
</dbReference>
<dbReference type="STRING" id="926571.NVIE_022650"/>
<evidence type="ECO:0000256" key="1">
    <source>
        <dbReference type="ARBA" id="ARBA00002286"/>
    </source>
</evidence>
<dbReference type="HOGENOM" id="CLU_043491_0_0_2"/>
<comment type="function">
    <text evidence="1">Involved in the transposition of the insertion sequence.</text>
</comment>
<dbReference type="PROSITE" id="PS50994">
    <property type="entry name" value="INTEGRASE"/>
    <property type="match status" value="1"/>
</dbReference>
<dbReference type="GO" id="GO:0003677">
    <property type="term" value="F:DNA binding"/>
    <property type="evidence" value="ECO:0007669"/>
    <property type="project" value="UniProtKB-KW"/>
</dbReference>
<name>A0A060HTV5_9ARCH</name>
<keyword evidence="2" id="KW-0815">Transposition</keyword>
<dbReference type="InterPro" id="IPR012337">
    <property type="entry name" value="RNaseH-like_sf"/>
</dbReference>
<dbReference type="InterPro" id="IPR001584">
    <property type="entry name" value="Integrase_cat-core"/>
</dbReference>
<keyword evidence="4" id="KW-0233">DNA recombination</keyword>
<feature type="domain" description="Integrase catalytic" evidence="5">
    <location>
        <begin position="112"/>
        <end position="278"/>
    </location>
</feature>
<evidence type="ECO:0000259" key="5">
    <source>
        <dbReference type="PROSITE" id="PS50994"/>
    </source>
</evidence>
<dbReference type="PANTHER" id="PTHR35528:SF3">
    <property type="entry name" value="BLL1675 PROTEIN"/>
    <property type="match status" value="1"/>
</dbReference>
<dbReference type="SUPFAM" id="SSF53098">
    <property type="entry name" value="Ribonuclease H-like"/>
    <property type="match status" value="1"/>
</dbReference>
<dbReference type="InterPro" id="IPR032874">
    <property type="entry name" value="DDE_dom"/>
</dbReference>
<dbReference type="Proteomes" id="UP000027093">
    <property type="component" value="Chromosome"/>
</dbReference>
<dbReference type="KEGG" id="nvn:NVIE_022650"/>
<evidence type="ECO:0000313" key="6">
    <source>
        <dbReference type="EMBL" id="AIC16527.1"/>
    </source>
</evidence>
<evidence type="ECO:0000313" key="7">
    <source>
        <dbReference type="Proteomes" id="UP000027093"/>
    </source>
</evidence>
<dbReference type="GO" id="GO:0015074">
    <property type="term" value="P:DNA integration"/>
    <property type="evidence" value="ECO:0007669"/>
    <property type="project" value="InterPro"/>
</dbReference>
<accession>A0A060HTV5</accession>
<keyword evidence="7" id="KW-1185">Reference proteome</keyword>
<organism evidence="6 7">
    <name type="scientific">Nitrososphaera viennensis EN76</name>
    <dbReference type="NCBI Taxonomy" id="926571"/>
    <lineage>
        <taxon>Archaea</taxon>
        <taxon>Nitrososphaerota</taxon>
        <taxon>Nitrososphaeria</taxon>
        <taxon>Nitrososphaerales</taxon>
        <taxon>Nitrososphaeraceae</taxon>
        <taxon>Nitrososphaera</taxon>
    </lineage>
</organism>